<dbReference type="Proteomes" id="UP001302316">
    <property type="component" value="Unassembled WGS sequence"/>
</dbReference>
<sequence>MKMPTIATSLATAGTLVLASLSMTNTAQAEVYPSQTSATQNTESVSEAAWSILQATASPEVLDGYVHSTASEAPTGWVEIATIVIDAIFSDSGPVDLSDWSLKQIRDIVREENFKQDRGYYVSKLKAFQETLALYRSDTVASRYQRKDRIDKLFQDAIKLANHTIYVNDNYEDFQWRLTADFSLAASYQTAVAQERILAKNLTTASLDWVTTQRSEEFEQFGSTVNSIVNNKVRITQAPNWQLCSGGILSTEAPAMARLLEAEIRSNGKPRYSPELQHLQCHYVIRDDLANRSVTYDIRLHGPNLAAQKAADALNKWRTEHKDEAKGEHYADILHFLQTFQGFERDDLI</sequence>
<feature type="signal peptide" evidence="1">
    <location>
        <begin position="1"/>
        <end position="29"/>
    </location>
</feature>
<dbReference type="RefSeq" id="WP_346052677.1">
    <property type="nucleotide sequence ID" value="NZ_JAYGII010000033.1"/>
</dbReference>
<comment type="caution">
    <text evidence="2">The sequence shown here is derived from an EMBL/GenBank/DDBJ whole genome shotgun (WGS) entry which is preliminary data.</text>
</comment>
<proteinExistence type="predicted"/>
<name>A0AAP6MLW2_9GAMM</name>
<gene>
    <name evidence="2" type="ORF">VCB98_11500</name>
</gene>
<accession>A0AAP6MLW2</accession>
<organism evidence="2 3">
    <name type="scientific">Natronospira elongata</name>
    <dbReference type="NCBI Taxonomy" id="3110268"/>
    <lineage>
        <taxon>Bacteria</taxon>
        <taxon>Pseudomonadati</taxon>
        <taxon>Pseudomonadota</taxon>
        <taxon>Gammaproteobacteria</taxon>
        <taxon>Natronospirales</taxon>
        <taxon>Natronospiraceae</taxon>
        <taxon>Natronospira</taxon>
    </lineage>
</organism>
<dbReference type="EMBL" id="JAYGII010000033">
    <property type="protein sequence ID" value="MEA5446445.1"/>
    <property type="molecule type" value="Genomic_DNA"/>
</dbReference>
<reference evidence="2 3" key="1">
    <citation type="submission" date="2023-12" db="EMBL/GenBank/DDBJ databases">
        <title>Whole-genome sequencing of halo(alkali)philic microorganisms from hypersaline lakes.</title>
        <authorList>
            <person name="Sorokin D.Y."/>
            <person name="Merkel A.Y."/>
            <person name="Messina E."/>
            <person name="Yakimov M."/>
        </authorList>
    </citation>
    <scope>NUCLEOTIDE SEQUENCE [LARGE SCALE GENOMIC DNA]</scope>
    <source>
        <strain evidence="2 3">AB-CW1</strain>
    </source>
</reference>
<evidence type="ECO:0000313" key="3">
    <source>
        <dbReference type="Proteomes" id="UP001302316"/>
    </source>
</evidence>
<evidence type="ECO:0000256" key="1">
    <source>
        <dbReference type="SAM" id="SignalP"/>
    </source>
</evidence>
<evidence type="ECO:0000313" key="2">
    <source>
        <dbReference type="EMBL" id="MEA5446445.1"/>
    </source>
</evidence>
<keyword evidence="1" id="KW-0732">Signal</keyword>
<dbReference type="AlphaFoldDB" id="A0AAP6MLW2"/>
<keyword evidence="3" id="KW-1185">Reference proteome</keyword>
<feature type="chain" id="PRO_5042855514" evidence="1">
    <location>
        <begin position="30"/>
        <end position="349"/>
    </location>
</feature>
<protein>
    <submittedName>
        <fullName evidence="2">Uncharacterized protein</fullName>
    </submittedName>
</protein>